<dbReference type="GeneID" id="15956812"/>
<name>R9S7M7_9CAUD</name>
<keyword evidence="2" id="KW-1185">Reference proteome</keyword>
<dbReference type="EMBL" id="HQ337021">
    <property type="protein sequence ID" value="AGN12071.1"/>
    <property type="molecule type" value="Genomic_DNA"/>
</dbReference>
<accession>R9S7M7</accession>
<dbReference type="Proteomes" id="UP000201670">
    <property type="component" value="Segment"/>
</dbReference>
<protein>
    <submittedName>
        <fullName evidence="1">Uncharacterized protein</fullName>
    </submittedName>
</protein>
<evidence type="ECO:0000313" key="2">
    <source>
        <dbReference type="Proteomes" id="UP000201670"/>
    </source>
</evidence>
<sequence>MKLTQELIDKIQEAMLHTKKDGTVNWKDTDEIVVQLAGTFAADRFIVIKNRTKDPVVSAEPHPHFDYEKKEWLKDGREEYMKEQKINKDKDKLKK</sequence>
<evidence type="ECO:0000313" key="1">
    <source>
        <dbReference type="EMBL" id="AGN12071.1"/>
    </source>
</evidence>
<gene>
    <name evidence="1" type="ORF">PRAG_00131</name>
</gene>
<dbReference type="KEGG" id="vg:15956812"/>
<dbReference type="RefSeq" id="YP_008130060.1">
    <property type="nucleotide sequence ID" value="NC_021559.1"/>
</dbReference>
<organism evidence="1 2">
    <name type="scientific">Prochlorococcus phage P-SSM3</name>
    <dbReference type="NCBI Taxonomy" id="536453"/>
    <lineage>
        <taxon>Viruses</taxon>
        <taxon>Duplodnaviria</taxon>
        <taxon>Heunggongvirae</taxon>
        <taxon>Uroviricota</taxon>
        <taxon>Caudoviricetes</taxon>
        <taxon>Pantevenvirales</taxon>
        <taxon>Kyanoviridae</taxon>
        <taxon>Ronodorvirus</taxon>
        <taxon>Ronodorvirus pssm3</taxon>
    </lineage>
</organism>
<reference evidence="1 2" key="1">
    <citation type="submission" date="2010-10" db="EMBL/GenBank/DDBJ databases">
        <title>The Genome Sequence of Prochlorococcus phage P-SSM3.</title>
        <authorList>
            <consortium name="The Broad Institute Genome Sequencing Platform"/>
            <person name="Henn M.R."/>
            <person name="Sullivan M.S."/>
            <person name="Osburne M.S."/>
            <person name="Levin J."/>
            <person name="Malboeuf C."/>
            <person name="Casali M."/>
            <person name="Russ C."/>
            <person name="Lennon N."/>
            <person name="Chapman S.B."/>
            <person name="Erlich R."/>
            <person name="Young S.K."/>
            <person name="Yandava C."/>
            <person name="Zeng Q."/>
            <person name="Alvarado L."/>
            <person name="Anderson S."/>
            <person name="Berlin A."/>
            <person name="Chen Z."/>
            <person name="Freedman E."/>
            <person name="Gellesch M."/>
            <person name="Goldberg J."/>
            <person name="Green L."/>
            <person name="Griggs A."/>
            <person name="Gujja S."/>
            <person name="Heilman E.R."/>
            <person name="Heiman D."/>
            <person name="Hollinger A."/>
            <person name="Howarth C."/>
            <person name="Larson L."/>
            <person name="Mehta T."/>
            <person name="Pearson M."/>
            <person name="Roberts A."/>
            <person name="Ryan E."/>
            <person name="Saif S."/>
            <person name="Shea T."/>
            <person name="Shenoy N."/>
            <person name="Sisk P."/>
            <person name="Stolte C."/>
            <person name="Sykes S."/>
            <person name="White J."/>
            <person name="Yu Q."/>
            <person name="Coleman M.L."/>
            <person name="Huang K.H."/>
            <person name="Weigele P.R."/>
            <person name="DeFrancesco A.S."/>
            <person name="Kern S.E."/>
            <person name="Thompson L.R."/>
            <person name="Fu R."/>
            <person name="Hombeck B."/>
            <person name="Chisholm S.W."/>
            <person name="Haas B."/>
            <person name="Nusbaum C."/>
            <person name="Birren B."/>
        </authorList>
    </citation>
    <scope>NUCLEOTIDE SEQUENCE [LARGE SCALE GENOMIC DNA]</scope>
    <source>
        <strain evidence="1 2">P-SSM3</strain>
    </source>
</reference>
<proteinExistence type="predicted"/>